<sequence length="92" mass="9851">MLAILLLASVSAHTVAAQTARPAKKRPAARDTTVEGTYVAPNMTGAPKQQVTTGYDNKPISPAQEEKATTLSASPDLVKAKKLKTRRPPRRD</sequence>
<dbReference type="AlphaFoldDB" id="A0A8T9SXL6"/>
<organism evidence="3 4">
    <name type="scientific">Hymenobacter aerilatus</name>
    <dbReference type="NCBI Taxonomy" id="2932251"/>
    <lineage>
        <taxon>Bacteria</taxon>
        <taxon>Pseudomonadati</taxon>
        <taxon>Bacteroidota</taxon>
        <taxon>Cytophagia</taxon>
        <taxon>Cytophagales</taxon>
        <taxon>Hymenobacteraceae</taxon>
        <taxon>Hymenobacter</taxon>
    </lineage>
</organism>
<evidence type="ECO:0000256" key="1">
    <source>
        <dbReference type="SAM" id="MobiDB-lite"/>
    </source>
</evidence>
<dbReference type="EMBL" id="CP095053">
    <property type="protein sequence ID" value="UOR04930.1"/>
    <property type="molecule type" value="Genomic_DNA"/>
</dbReference>
<protein>
    <submittedName>
        <fullName evidence="3">Uncharacterized protein</fullName>
    </submittedName>
</protein>
<evidence type="ECO:0000313" key="4">
    <source>
        <dbReference type="Proteomes" id="UP000829925"/>
    </source>
</evidence>
<feature type="signal peptide" evidence="2">
    <location>
        <begin position="1"/>
        <end position="16"/>
    </location>
</feature>
<feature type="region of interest" description="Disordered" evidence="1">
    <location>
        <begin position="15"/>
        <end position="92"/>
    </location>
</feature>
<keyword evidence="4" id="KW-1185">Reference proteome</keyword>
<reference evidence="3 4" key="1">
    <citation type="submission" date="2022-04" db="EMBL/GenBank/DDBJ databases">
        <title>Hymenobacter sp. isolated from the air.</title>
        <authorList>
            <person name="Won M."/>
            <person name="Lee C.-M."/>
            <person name="Woen H.-Y."/>
            <person name="Kwon S.-W."/>
        </authorList>
    </citation>
    <scope>NUCLEOTIDE SEQUENCE [LARGE SCALE GENOMIC DNA]</scope>
    <source>
        <strain evidence="4">5413 J-13</strain>
    </source>
</reference>
<dbReference type="KEGG" id="haei:MUN82_18565"/>
<keyword evidence="2" id="KW-0732">Signal</keyword>
<name>A0A8T9SXL6_9BACT</name>
<evidence type="ECO:0000313" key="3">
    <source>
        <dbReference type="EMBL" id="UOR04930.1"/>
    </source>
</evidence>
<gene>
    <name evidence="3" type="ORF">MUN82_18565</name>
</gene>
<evidence type="ECO:0000256" key="2">
    <source>
        <dbReference type="SAM" id="SignalP"/>
    </source>
</evidence>
<dbReference type="Proteomes" id="UP000829925">
    <property type="component" value="Chromosome"/>
</dbReference>
<accession>A0A8T9SXL6</accession>
<feature type="compositionally biased region" description="Basic residues" evidence="1">
    <location>
        <begin position="80"/>
        <end position="92"/>
    </location>
</feature>
<proteinExistence type="predicted"/>
<dbReference type="RefSeq" id="WP_245092820.1">
    <property type="nucleotide sequence ID" value="NZ_CP095053.1"/>
</dbReference>
<feature type="chain" id="PRO_5035776719" evidence="2">
    <location>
        <begin position="17"/>
        <end position="92"/>
    </location>
</feature>